<dbReference type="AlphaFoldDB" id="A0A540VD60"/>
<gene>
    <name evidence="3" type="ORF">FKZ61_15565</name>
</gene>
<dbReference type="EMBL" id="VIGC01000021">
    <property type="protein sequence ID" value="TQE94677.1"/>
    <property type="molecule type" value="Genomic_DNA"/>
</dbReference>
<evidence type="ECO:0000256" key="2">
    <source>
        <dbReference type="SAM" id="SignalP"/>
    </source>
</evidence>
<organism evidence="3 4">
    <name type="scientific">Litorilinea aerophila</name>
    <dbReference type="NCBI Taxonomy" id="1204385"/>
    <lineage>
        <taxon>Bacteria</taxon>
        <taxon>Bacillati</taxon>
        <taxon>Chloroflexota</taxon>
        <taxon>Caldilineae</taxon>
        <taxon>Caldilineales</taxon>
        <taxon>Caldilineaceae</taxon>
        <taxon>Litorilinea</taxon>
    </lineage>
</organism>
<protein>
    <submittedName>
        <fullName evidence="3">ABC transporter substrate-binding protein</fullName>
    </submittedName>
</protein>
<dbReference type="OrthoDB" id="158100at2"/>
<keyword evidence="4" id="KW-1185">Reference proteome</keyword>
<evidence type="ECO:0000313" key="3">
    <source>
        <dbReference type="EMBL" id="TQE94677.1"/>
    </source>
</evidence>
<evidence type="ECO:0000313" key="4">
    <source>
        <dbReference type="Proteomes" id="UP000317371"/>
    </source>
</evidence>
<dbReference type="SUPFAM" id="SSF53850">
    <property type="entry name" value="Periplasmic binding protein-like II"/>
    <property type="match status" value="1"/>
</dbReference>
<feature type="compositionally biased region" description="Low complexity" evidence="1">
    <location>
        <begin position="32"/>
        <end position="56"/>
    </location>
</feature>
<dbReference type="RefSeq" id="WP_141611069.1">
    <property type="nucleotide sequence ID" value="NZ_VIGC02000021.1"/>
</dbReference>
<dbReference type="PANTHER" id="PTHR43649:SF12">
    <property type="entry name" value="DIACETYLCHITOBIOSE BINDING PROTEIN DASA"/>
    <property type="match status" value="1"/>
</dbReference>
<feature type="region of interest" description="Disordered" evidence="1">
    <location>
        <begin position="32"/>
        <end position="57"/>
    </location>
</feature>
<feature type="chain" id="PRO_5021732210" evidence="2">
    <location>
        <begin position="21"/>
        <end position="477"/>
    </location>
</feature>
<dbReference type="CDD" id="cd14748">
    <property type="entry name" value="PBP2_UgpB"/>
    <property type="match status" value="1"/>
</dbReference>
<dbReference type="InParanoid" id="A0A540VD60"/>
<accession>A0A540VD60</accession>
<dbReference type="PROSITE" id="PS51257">
    <property type="entry name" value="PROKAR_LIPOPROTEIN"/>
    <property type="match status" value="1"/>
</dbReference>
<reference evidence="3 4" key="1">
    <citation type="submission" date="2019-06" db="EMBL/GenBank/DDBJ databases">
        <title>Genome sequence of Litorilinea aerophila BAA-2444.</title>
        <authorList>
            <person name="Maclea K.S."/>
            <person name="Maurais E.G."/>
            <person name="Iannazzi L.C."/>
        </authorList>
    </citation>
    <scope>NUCLEOTIDE SEQUENCE [LARGE SCALE GENOMIC DNA]</scope>
    <source>
        <strain evidence="3 4">ATCC BAA-2444</strain>
    </source>
</reference>
<proteinExistence type="predicted"/>
<name>A0A540VD60_9CHLR</name>
<dbReference type="Gene3D" id="3.40.190.10">
    <property type="entry name" value="Periplasmic binding protein-like II"/>
    <property type="match status" value="2"/>
</dbReference>
<dbReference type="Pfam" id="PF13416">
    <property type="entry name" value="SBP_bac_8"/>
    <property type="match status" value="1"/>
</dbReference>
<dbReference type="PANTHER" id="PTHR43649">
    <property type="entry name" value="ARABINOSE-BINDING PROTEIN-RELATED"/>
    <property type="match status" value="1"/>
</dbReference>
<feature type="signal peptide" evidence="2">
    <location>
        <begin position="1"/>
        <end position="20"/>
    </location>
</feature>
<dbReference type="Proteomes" id="UP000317371">
    <property type="component" value="Unassembled WGS sequence"/>
</dbReference>
<comment type="caution">
    <text evidence="3">The sequence shown here is derived from an EMBL/GenBank/DDBJ whole genome shotgun (WGS) entry which is preliminary data.</text>
</comment>
<sequence>MFHKRTWLFALLIITALLLAACPAAQPAAQTGGESAAEAPAQEAAAPAQEGAGEATAEVDWENVDPSGQTVTFWYQHTQEREEALQQIIADFNETNEWGITVVGEYQGGYGDIFNKMLNVLNTSEAPNLVVAYQNQAATYQLANGLIDMNPLVNSPKWGLSEEEQADFFPGFFNSDIFPSFGNQRLGFPPNRSMEVMYYNLDWLQELGFDGPPQTPEEFKEAACRAVEQPFSKGVGDAPSMGYQLSVDASRFASWTFAFGGDIFDYENNRFTYDSEAAQAAMTFLQGLFNEGCATLVAEQYGDQTDFGNGRLLFTVGSSSGLPFYRSVVDEGAQFNWSVGPLPHTTPDPVMNIYGASVSIPRTTHEQELAAWLFVKYYTSPEVQATWAKASNYFPVRQSVAESMADYFEAEPAYKAAFDLLPYGVSEPPVPGYDFVRDMIEQKMAAIMDGADVAATLAEANEEANAILAEQMEGLQQ</sequence>
<dbReference type="InterPro" id="IPR050490">
    <property type="entry name" value="Bact_solute-bd_prot1"/>
</dbReference>
<keyword evidence="2" id="KW-0732">Signal</keyword>
<dbReference type="InterPro" id="IPR006059">
    <property type="entry name" value="SBP"/>
</dbReference>
<evidence type="ECO:0000256" key="1">
    <source>
        <dbReference type="SAM" id="MobiDB-lite"/>
    </source>
</evidence>